<keyword evidence="1" id="KW-0732">Signal</keyword>
<gene>
    <name evidence="2" type="ORF">BN59_01921</name>
</gene>
<keyword evidence="3" id="KW-1185">Reference proteome</keyword>
<dbReference type="SUPFAM" id="SSF56925">
    <property type="entry name" value="OMPA-like"/>
    <property type="match status" value="1"/>
</dbReference>
<name>A0A078KX63_9GAMM</name>
<protein>
    <recommendedName>
        <fullName evidence="4">Opacity protein antigens</fullName>
    </recommendedName>
</protein>
<evidence type="ECO:0000313" key="2">
    <source>
        <dbReference type="EMBL" id="CDZ77637.1"/>
    </source>
</evidence>
<evidence type="ECO:0000313" key="3">
    <source>
        <dbReference type="Proteomes" id="UP000044071"/>
    </source>
</evidence>
<organism evidence="2 3">
    <name type="scientific">Legionella massiliensis</name>
    <dbReference type="NCBI Taxonomy" id="1034943"/>
    <lineage>
        <taxon>Bacteria</taxon>
        <taxon>Pseudomonadati</taxon>
        <taxon>Pseudomonadota</taxon>
        <taxon>Gammaproteobacteria</taxon>
        <taxon>Legionellales</taxon>
        <taxon>Legionellaceae</taxon>
        <taxon>Legionella</taxon>
    </lineage>
</organism>
<evidence type="ECO:0008006" key="4">
    <source>
        <dbReference type="Google" id="ProtNLM"/>
    </source>
</evidence>
<dbReference type="OrthoDB" id="5638159at2"/>
<dbReference type="EMBL" id="CCSB01000002">
    <property type="protein sequence ID" value="CDZ77637.1"/>
    <property type="molecule type" value="Genomic_DNA"/>
</dbReference>
<dbReference type="RefSeq" id="WP_043874140.1">
    <property type="nucleotide sequence ID" value="NZ_CCVW01000002.1"/>
</dbReference>
<dbReference type="Proteomes" id="UP000044071">
    <property type="component" value="Unassembled WGS sequence"/>
</dbReference>
<dbReference type="InterPro" id="IPR011250">
    <property type="entry name" value="OMP/PagP_B-barrel"/>
</dbReference>
<dbReference type="eggNOG" id="ENOG5031EIY">
    <property type="taxonomic scope" value="Bacteria"/>
</dbReference>
<dbReference type="Gene3D" id="2.40.160.20">
    <property type="match status" value="1"/>
</dbReference>
<feature type="chain" id="PRO_5009744065" description="Opacity protein antigens" evidence="1">
    <location>
        <begin position="21"/>
        <end position="247"/>
    </location>
</feature>
<dbReference type="AlphaFoldDB" id="A0A078KX63"/>
<accession>A0A078KX63</accession>
<reference evidence="2 3" key="1">
    <citation type="submission" date="2014-06" db="EMBL/GenBank/DDBJ databases">
        <authorList>
            <person name="Urmite Genomes Urmite Genomes"/>
        </authorList>
    </citation>
    <scope>NUCLEOTIDE SEQUENCE [LARGE SCALE GENOMIC DNA]</scope>
</reference>
<sequence>MKKTALTIGLIGLMSQNVFAGDMGVVNPVQISPFIPFISGEGAVTWNTIKSARVFDVSPSTNKDKWGGRVAVGFNHQYRNNFGFSSEIGWGYYGRTSSHVFGAAQSGSLAISNSSDLYGFDILAGLTYDLNRCSLFLKAGAMAENRRVKGLSVFRNSNNTTNYVSSNKLHTVSTNVLPEVKVGGIYNVNDIVGISLAYMHVFGNNNYSAKVSGAFSNPQATAGVSSTVSAQNPSLDSLMFGLVLRWV</sequence>
<feature type="signal peptide" evidence="1">
    <location>
        <begin position="1"/>
        <end position="20"/>
    </location>
</feature>
<evidence type="ECO:0000256" key="1">
    <source>
        <dbReference type="SAM" id="SignalP"/>
    </source>
</evidence>
<proteinExistence type="predicted"/>
<dbReference type="STRING" id="1034943.BN59_01921"/>